<dbReference type="Gene3D" id="3.20.20.30">
    <property type="entry name" value="Luciferase-like domain"/>
    <property type="match status" value="1"/>
</dbReference>
<dbReference type="PANTHER" id="PTHR43244:SF1">
    <property type="entry name" value="5,10-METHYLENETETRAHYDROMETHANOPTERIN REDUCTASE"/>
    <property type="match status" value="1"/>
</dbReference>
<dbReference type="Proteomes" id="UP000188929">
    <property type="component" value="Unassembled WGS sequence"/>
</dbReference>
<evidence type="ECO:0000313" key="4">
    <source>
        <dbReference type="Proteomes" id="UP000188929"/>
    </source>
</evidence>
<evidence type="ECO:0000259" key="2">
    <source>
        <dbReference type="Pfam" id="PF00296"/>
    </source>
</evidence>
<sequence>MSLGLPPNARVVEYARLAERLGYHRLWLFDSPALYGDLWMALGRVAEATERIGLGTGVAVPSLRHPMVTAAAIGTVEELAPGRLTCAFGTGFTARVALGRPAMKWADLARYVRQVRALLAGEVTEIDGAPAQMLHPPGWGPSRPLTTPLWAAPMGPRGFATARDLDVDGVIFPGIPDVPLTEWKSRALLAHGTILRPGEDHTSARLVEAVGPWFATSFHGAWELYPHVLDSLPGGLEWRAAMEASRPVAERHLAVHEGHVVTLTQADSAGIAAAGPAILGTGWTGDAASIRARTREAGAAGVTEVVYTPSGPDILAEIEAFAAAVRT</sequence>
<reference evidence="4" key="1">
    <citation type="submission" date="2016-10" db="EMBL/GenBank/DDBJ databases">
        <title>Frankia sp. NRRL B-16386 Genome sequencing.</title>
        <authorList>
            <person name="Ghodhbane-Gtari F."/>
            <person name="Swanson E."/>
            <person name="Gueddou A."/>
            <person name="Hezbri K."/>
            <person name="Ktari K."/>
            <person name="Nouioui I."/>
            <person name="Morris K."/>
            <person name="Simpson S."/>
            <person name="Abebe-Akele F."/>
            <person name="Thomas K."/>
            <person name="Gtari M."/>
            <person name="Tisa L.S."/>
        </authorList>
    </citation>
    <scope>NUCLEOTIDE SEQUENCE [LARGE SCALE GENOMIC DNA]</scope>
    <source>
        <strain evidence="4">NRRL B-16386</strain>
    </source>
</reference>
<dbReference type="Pfam" id="PF00296">
    <property type="entry name" value="Bac_luciferase"/>
    <property type="match status" value="1"/>
</dbReference>
<dbReference type="STRING" id="1834516.BL253_30325"/>
<dbReference type="InterPro" id="IPR036661">
    <property type="entry name" value="Luciferase-like_sf"/>
</dbReference>
<dbReference type="PANTHER" id="PTHR43244">
    <property type="match status" value="1"/>
</dbReference>
<name>A0A1V2I2X2_9ACTN</name>
<dbReference type="EMBL" id="MOMC01000071">
    <property type="protein sequence ID" value="ONH24457.1"/>
    <property type="molecule type" value="Genomic_DNA"/>
</dbReference>
<dbReference type="AlphaFoldDB" id="A0A1V2I2X2"/>
<evidence type="ECO:0000256" key="1">
    <source>
        <dbReference type="ARBA" id="ARBA00023002"/>
    </source>
</evidence>
<evidence type="ECO:0000313" key="3">
    <source>
        <dbReference type="EMBL" id="ONH24457.1"/>
    </source>
</evidence>
<dbReference type="InterPro" id="IPR011251">
    <property type="entry name" value="Luciferase-like_dom"/>
</dbReference>
<feature type="domain" description="Luciferase-like" evidence="2">
    <location>
        <begin position="9"/>
        <end position="174"/>
    </location>
</feature>
<keyword evidence="4" id="KW-1185">Reference proteome</keyword>
<keyword evidence="1" id="KW-0560">Oxidoreductase</keyword>
<dbReference type="GO" id="GO:0016705">
    <property type="term" value="F:oxidoreductase activity, acting on paired donors, with incorporation or reduction of molecular oxygen"/>
    <property type="evidence" value="ECO:0007669"/>
    <property type="project" value="InterPro"/>
</dbReference>
<gene>
    <name evidence="3" type="ORF">BL253_30325</name>
</gene>
<protein>
    <recommendedName>
        <fullName evidence="2">Luciferase-like domain-containing protein</fullName>
    </recommendedName>
</protein>
<accession>A0A1V2I2X2</accession>
<organism evidence="3 4">
    <name type="scientific">Pseudofrankia asymbiotica</name>
    <dbReference type="NCBI Taxonomy" id="1834516"/>
    <lineage>
        <taxon>Bacteria</taxon>
        <taxon>Bacillati</taxon>
        <taxon>Actinomycetota</taxon>
        <taxon>Actinomycetes</taxon>
        <taxon>Frankiales</taxon>
        <taxon>Frankiaceae</taxon>
        <taxon>Pseudofrankia</taxon>
    </lineage>
</organism>
<proteinExistence type="predicted"/>
<comment type="caution">
    <text evidence="3">The sequence shown here is derived from an EMBL/GenBank/DDBJ whole genome shotgun (WGS) entry which is preliminary data.</text>
</comment>
<dbReference type="SUPFAM" id="SSF51679">
    <property type="entry name" value="Bacterial luciferase-like"/>
    <property type="match status" value="1"/>
</dbReference>
<dbReference type="InterPro" id="IPR050564">
    <property type="entry name" value="F420-G6PD/mer"/>
</dbReference>